<evidence type="ECO:0000256" key="1">
    <source>
        <dbReference type="ARBA" id="ARBA00004496"/>
    </source>
</evidence>
<feature type="active site" description="Proton donor" evidence="6">
    <location>
        <position position="129"/>
    </location>
</feature>
<dbReference type="AlphaFoldDB" id="A0A5B8KWY1"/>
<dbReference type="Gene3D" id="3.40.50.2300">
    <property type="match status" value="1"/>
</dbReference>
<dbReference type="InterPro" id="IPR023485">
    <property type="entry name" value="Ptyr_pPase"/>
</dbReference>
<keyword evidence="5" id="KW-0904">Protein phosphatase</keyword>
<evidence type="ECO:0000256" key="4">
    <source>
        <dbReference type="ARBA" id="ARBA00022801"/>
    </source>
</evidence>
<feature type="active site" description="Nucleophile" evidence="6">
    <location>
        <position position="13"/>
    </location>
</feature>
<dbReference type="GO" id="GO:0004725">
    <property type="term" value="F:protein tyrosine phosphatase activity"/>
    <property type="evidence" value="ECO:0007669"/>
    <property type="project" value="InterPro"/>
</dbReference>
<dbReference type="KEGG" id="niy:FQ775_06630"/>
<evidence type="ECO:0000313" key="8">
    <source>
        <dbReference type="EMBL" id="QDZ00081.1"/>
    </source>
</evidence>
<dbReference type="OrthoDB" id="9784339at2"/>
<keyword evidence="4" id="KW-0378">Hydrolase</keyword>
<dbReference type="Proteomes" id="UP000321389">
    <property type="component" value="Chromosome"/>
</dbReference>
<gene>
    <name evidence="8" type="ORF">FQ775_06630</name>
</gene>
<dbReference type="CDD" id="cd16343">
    <property type="entry name" value="LMWPTP"/>
    <property type="match status" value="1"/>
</dbReference>
<dbReference type="FunFam" id="3.40.50.2300:FF:000105">
    <property type="entry name" value="Low molecular weight phosphotyrosine protein"/>
    <property type="match status" value="1"/>
</dbReference>
<feature type="active site" evidence="6">
    <location>
        <position position="19"/>
    </location>
</feature>
<comment type="similarity">
    <text evidence="2">Belongs to the low molecular weight phosphotyrosine protein phosphatase family.</text>
</comment>
<sequence length="159" mass="17403">MNTQPRIAILFVCLGNICRSPLAEGVFRNVIEKRGIASHFTIDSAGTDAWHQGSAPDPRSIEVAARHGIDISGQRARQVTEADFARFDLILAMDRANLRDLQMRSPEGSPAVVALLTEFAESRGMDVPDPYYGGADGFERVYRMIRIASEALAGRLVDA</sequence>
<evidence type="ECO:0000256" key="3">
    <source>
        <dbReference type="ARBA" id="ARBA00022490"/>
    </source>
</evidence>
<keyword evidence="9" id="KW-1185">Reference proteome</keyword>
<evidence type="ECO:0000313" key="9">
    <source>
        <dbReference type="Proteomes" id="UP000321389"/>
    </source>
</evidence>
<dbReference type="SMART" id="SM00226">
    <property type="entry name" value="LMWPc"/>
    <property type="match status" value="1"/>
</dbReference>
<dbReference type="InterPro" id="IPR036196">
    <property type="entry name" value="Ptyr_pPase_sf"/>
</dbReference>
<dbReference type="RefSeq" id="WP_146298733.1">
    <property type="nucleotide sequence ID" value="NZ_CP042301.2"/>
</dbReference>
<dbReference type="InterPro" id="IPR050438">
    <property type="entry name" value="LMW_PTPase"/>
</dbReference>
<evidence type="ECO:0000259" key="7">
    <source>
        <dbReference type="SMART" id="SM00226"/>
    </source>
</evidence>
<protein>
    <submittedName>
        <fullName evidence="8">Low molecular weight phosphotyrosine protein phosphatase</fullName>
    </submittedName>
</protein>
<dbReference type="EMBL" id="CP042301">
    <property type="protein sequence ID" value="QDZ00081.1"/>
    <property type="molecule type" value="Genomic_DNA"/>
</dbReference>
<keyword evidence="3" id="KW-0963">Cytoplasm</keyword>
<accession>A0A5B8KWY1</accession>
<feature type="domain" description="Phosphotyrosine protein phosphatase I" evidence="7">
    <location>
        <begin position="7"/>
        <end position="155"/>
    </location>
</feature>
<evidence type="ECO:0000256" key="6">
    <source>
        <dbReference type="PIRSR" id="PIRSR617867-1"/>
    </source>
</evidence>
<dbReference type="Pfam" id="PF01451">
    <property type="entry name" value="LMWPc"/>
    <property type="match status" value="1"/>
</dbReference>
<dbReference type="PRINTS" id="PR00719">
    <property type="entry name" value="LMWPTPASE"/>
</dbReference>
<dbReference type="InterPro" id="IPR017867">
    <property type="entry name" value="Tyr_phospatase_low_mol_wt"/>
</dbReference>
<organism evidence="8 9">
    <name type="scientific">Nitratireductor mangrovi</name>
    <dbReference type="NCBI Taxonomy" id="2599600"/>
    <lineage>
        <taxon>Bacteria</taxon>
        <taxon>Pseudomonadati</taxon>
        <taxon>Pseudomonadota</taxon>
        <taxon>Alphaproteobacteria</taxon>
        <taxon>Hyphomicrobiales</taxon>
        <taxon>Phyllobacteriaceae</taxon>
        <taxon>Nitratireductor</taxon>
    </lineage>
</organism>
<evidence type="ECO:0000256" key="2">
    <source>
        <dbReference type="ARBA" id="ARBA00011063"/>
    </source>
</evidence>
<dbReference type="PANTHER" id="PTHR11717:SF7">
    <property type="entry name" value="LOW MOLECULAR WEIGHT PHOSPHOTYROSINE PROTEIN PHOSPHATASE"/>
    <property type="match status" value="1"/>
</dbReference>
<reference evidence="8" key="1">
    <citation type="submission" date="2020-04" db="EMBL/GenBank/DDBJ databases">
        <title>Nitratireductor sp. nov. isolated from mangrove soil.</title>
        <authorList>
            <person name="Ye Y."/>
        </authorList>
    </citation>
    <scope>NUCLEOTIDE SEQUENCE</scope>
    <source>
        <strain evidence="8">SY7</strain>
    </source>
</reference>
<dbReference type="GO" id="GO:0005737">
    <property type="term" value="C:cytoplasm"/>
    <property type="evidence" value="ECO:0007669"/>
    <property type="project" value="UniProtKB-SubCell"/>
</dbReference>
<comment type="subcellular location">
    <subcellularLocation>
        <location evidence="1">Cytoplasm</location>
    </subcellularLocation>
</comment>
<dbReference type="SUPFAM" id="SSF52788">
    <property type="entry name" value="Phosphotyrosine protein phosphatases I"/>
    <property type="match status" value="1"/>
</dbReference>
<proteinExistence type="inferred from homology"/>
<dbReference type="PANTHER" id="PTHR11717">
    <property type="entry name" value="LOW MOLECULAR WEIGHT PROTEIN TYROSINE PHOSPHATASE"/>
    <property type="match status" value="1"/>
</dbReference>
<name>A0A5B8KWY1_9HYPH</name>
<evidence type="ECO:0000256" key="5">
    <source>
        <dbReference type="ARBA" id="ARBA00022912"/>
    </source>
</evidence>